<sequence length="199" mass="22848">MKIFFVFIVLLASTAGFSQKKFNYSEAEKFQKKINSEYADAKTSPLEEKDLKTFKSLGFYPVSNKYFVNAKFVKAVNEKAFEMKTSTSRKPKYIKYGTVFFSIDGVALQLNVYQDVELSKMDKYKNHLFLPFSDKTCGKESYIGGRYIDLEIPKGNTIAIDFNQAYNPYCAYNHKYSCPIVPLENDLNVEINAGVKTFH</sequence>
<dbReference type="RefSeq" id="WP_110346389.1">
    <property type="nucleotide sequence ID" value="NZ_QJHL01000001.1"/>
</dbReference>
<accession>A0A2V4C8K9</accession>
<protein>
    <recommendedName>
        <fullName evidence="3">DUF1684 domain-containing protein</fullName>
    </recommendedName>
</protein>
<evidence type="ECO:0000313" key="2">
    <source>
        <dbReference type="Proteomes" id="UP000247681"/>
    </source>
</evidence>
<comment type="caution">
    <text evidence="1">The sequence shown here is derived from an EMBL/GenBank/DDBJ whole genome shotgun (WGS) entry which is preliminary data.</text>
</comment>
<proteinExistence type="predicted"/>
<reference evidence="1 2" key="1">
    <citation type="submission" date="2018-05" db="EMBL/GenBank/DDBJ databases">
        <title>Flavobacterium sp. strain IMCC34758, incomplete genome.</title>
        <authorList>
            <person name="Joung Y."/>
        </authorList>
    </citation>
    <scope>NUCLEOTIDE SEQUENCE [LARGE SCALE GENOMIC DNA]</scope>
    <source>
        <strain evidence="1 2">IMCC34758</strain>
    </source>
</reference>
<keyword evidence="2" id="KW-1185">Reference proteome</keyword>
<dbReference type="OrthoDB" id="5493262at2"/>
<evidence type="ECO:0008006" key="3">
    <source>
        <dbReference type="Google" id="ProtNLM"/>
    </source>
</evidence>
<evidence type="ECO:0000313" key="1">
    <source>
        <dbReference type="EMBL" id="PXY47395.1"/>
    </source>
</evidence>
<gene>
    <name evidence="1" type="ORF">DMB68_07390</name>
</gene>
<dbReference type="Pfam" id="PF07920">
    <property type="entry name" value="DUF1684"/>
    <property type="match status" value="1"/>
</dbReference>
<dbReference type="EMBL" id="QJHL01000001">
    <property type="protein sequence ID" value="PXY47395.1"/>
    <property type="molecule type" value="Genomic_DNA"/>
</dbReference>
<dbReference type="AlphaFoldDB" id="A0A2V4C8K9"/>
<organism evidence="1 2">
    <name type="scientific">Flavobacterium hydrophilum</name>
    <dbReference type="NCBI Taxonomy" id="2211445"/>
    <lineage>
        <taxon>Bacteria</taxon>
        <taxon>Pseudomonadati</taxon>
        <taxon>Bacteroidota</taxon>
        <taxon>Flavobacteriia</taxon>
        <taxon>Flavobacteriales</taxon>
        <taxon>Flavobacteriaceae</taxon>
        <taxon>Flavobacterium</taxon>
    </lineage>
</organism>
<name>A0A2V4C8K9_9FLAO</name>
<dbReference type="PANTHER" id="PTHR41913:SF1">
    <property type="entry name" value="DUF1684 DOMAIN-CONTAINING PROTEIN"/>
    <property type="match status" value="1"/>
</dbReference>
<dbReference type="PANTHER" id="PTHR41913">
    <property type="entry name" value="DUF1684 DOMAIN-CONTAINING PROTEIN"/>
    <property type="match status" value="1"/>
</dbReference>
<dbReference type="InterPro" id="IPR012467">
    <property type="entry name" value="DUF1684"/>
</dbReference>
<dbReference type="Proteomes" id="UP000247681">
    <property type="component" value="Unassembled WGS sequence"/>
</dbReference>